<evidence type="ECO:0000256" key="4">
    <source>
        <dbReference type="ARBA" id="ARBA00022840"/>
    </source>
</evidence>
<feature type="transmembrane region" description="Helical" evidence="7">
    <location>
        <begin position="176"/>
        <end position="194"/>
    </location>
</feature>
<dbReference type="InterPro" id="IPR036640">
    <property type="entry name" value="ABC1_TM_sf"/>
</dbReference>
<evidence type="ECO:0000256" key="7">
    <source>
        <dbReference type="SAM" id="Phobius"/>
    </source>
</evidence>
<accession>A0A4U6QIL4</accession>
<comment type="caution">
    <text evidence="10">The sequence shown here is derived from an EMBL/GenBank/DDBJ whole genome shotgun (WGS) entry which is preliminary data.</text>
</comment>
<dbReference type="RefSeq" id="WP_137447550.1">
    <property type="nucleotide sequence ID" value="NZ_SZZH01000001.1"/>
</dbReference>
<dbReference type="InterPro" id="IPR025662">
    <property type="entry name" value="Sigma_54_int_dom_ATP-bd_1"/>
</dbReference>
<dbReference type="Pfam" id="PF00664">
    <property type="entry name" value="ABC_membrane"/>
    <property type="match status" value="1"/>
</dbReference>
<evidence type="ECO:0000256" key="2">
    <source>
        <dbReference type="ARBA" id="ARBA00022692"/>
    </source>
</evidence>
<feature type="transmembrane region" description="Helical" evidence="7">
    <location>
        <begin position="291"/>
        <end position="316"/>
    </location>
</feature>
<dbReference type="SMART" id="SM00382">
    <property type="entry name" value="AAA"/>
    <property type="match status" value="1"/>
</dbReference>
<feature type="transmembrane region" description="Helical" evidence="7">
    <location>
        <begin position="69"/>
        <end position="88"/>
    </location>
</feature>
<dbReference type="PROSITE" id="PS50929">
    <property type="entry name" value="ABC_TM1F"/>
    <property type="match status" value="1"/>
</dbReference>
<dbReference type="GO" id="GO:0140359">
    <property type="term" value="F:ABC-type transporter activity"/>
    <property type="evidence" value="ECO:0007669"/>
    <property type="project" value="InterPro"/>
</dbReference>
<dbReference type="Pfam" id="PF00005">
    <property type="entry name" value="ABC_tran"/>
    <property type="match status" value="1"/>
</dbReference>
<dbReference type="PROSITE" id="PS50893">
    <property type="entry name" value="ABC_TRANSPORTER_2"/>
    <property type="match status" value="1"/>
</dbReference>
<organism evidence="10 11">
    <name type="scientific">Nakamurella flava</name>
    <dbReference type="NCBI Taxonomy" id="2576308"/>
    <lineage>
        <taxon>Bacteria</taxon>
        <taxon>Bacillati</taxon>
        <taxon>Actinomycetota</taxon>
        <taxon>Actinomycetes</taxon>
        <taxon>Nakamurellales</taxon>
        <taxon>Nakamurellaceae</taxon>
        <taxon>Nakamurella</taxon>
    </lineage>
</organism>
<gene>
    <name evidence="10" type="primary">cydC</name>
    <name evidence="10" type="ORF">FDO65_00480</name>
</gene>
<evidence type="ECO:0000313" key="10">
    <source>
        <dbReference type="EMBL" id="TKV60247.1"/>
    </source>
</evidence>
<keyword evidence="5 7" id="KW-1133">Transmembrane helix</keyword>
<dbReference type="InterPro" id="IPR011527">
    <property type="entry name" value="ABC1_TM_dom"/>
</dbReference>
<dbReference type="PROSITE" id="PS00211">
    <property type="entry name" value="ABC_TRANSPORTER_1"/>
    <property type="match status" value="1"/>
</dbReference>
<reference evidence="10 11" key="1">
    <citation type="submission" date="2019-05" db="EMBL/GenBank/DDBJ databases">
        <title>Nakamurella sp. N5BH11, whole genome shotgun sequence.</title>
        <authorList>
            <person name="Tuo L."/>
        </authorList>
    </citation>
    <scope>NUCLEOTIDE SEQUENCE [LARGE SCALE GENOMIC DNA]</scope>
    <source>
        <strain evidence="10 11">N5BH11</strain>
    </source>
</reference>
<dbReference type="GO" id="GO:0034775">
    <property type="term" value="P:glutathione transmembrane transport"/>
    <property type="evidence" value="ECO:0007669"/>
    <property type="project" value="InterPro"/>
</dbReference>
<protein>
    <submittedName>
        <fullName evidence="10">Thiol reductant ABC exporter subunit CydC</fullName>
    </submittedName>
</protein>
<evidence type="ECO:0000256" key="5">
    <source>
        <dbReference type="ARBA" id="ARBA00022989"/>
    </source>
</evidence>
<feature type="transmembrane region" description="Helical" evidence="7">
    <location>
        <begin position="150"/>
        <end position="170"/>
    </location>
</feature>
<evidence type="ECO:0000313" key="11">
    <source>
        <dbReference type="Proteomes" id="UP000306985"/>
    </source>
</evidence>
<dbReference type="PANTHER" id="PTHR24221:SF590">
    <property type="entry name" value="COMPONENT LINKED WITH THE ASSEMBLY OF CYTOCHROME' TRANSPORT TRANSMEMBRANE ATP-BINDING PROTEIN ABC TRANSPORTER CYDD-RELATED"/>
    <property type="match status" value="1"/>
</dbReference>
<keyword evidence="6 7" id="KW-0472">Membrane</keyword>
<dbReference type="InterPro" id="IPR017871">
    <property type="entry name" value="ABC_transporter-like_CS"/>
</dbReference>
<evidence type="ECO:0000259" key="8">
    <source>
        <dbReference type="PROSITE" id="PS50893"/>
    </source>
</evidence>
<evidence type="ECO:0000259" key="9">
    <source>
        <dbReference type="PROSITE" id="PS50929"/>
    </source>
</evidence>
<keyword evidence="2 7" id="KW-0812">Transmembrane</keyword>
<dbReference type="AlphaFoldDB" id="A0A4U6QIL4"/>
<keyword evidence="3" id="KW-0547">Nucleotide-binding</keyword>
<dbReference type="GO" id="GO:0016887">
    <property type="term" value="F:ATP hydrolysis activity"/>
    <property type="evidence" value="ECO:0007669"/>
    <property type="project" value="InterPro"/>
</dbReference>
<feature type="domain" description="ABC transmembrane type-1" evidence="9">
    <location>
        <begin position="35"/>
        <end position="318"/>
    </location>
</feature>
<feature type="transmembrane region" description="Helical" evidence="7">
    <location>
        <begin position="256"/>
        <end position="279"/>
    </location>
</feature>
<comment type="subcellular location">
    <subcellularLocation>
        <location evidence="1">Cell membrane</location>
        <topology evidence="1">Multi-pass membrane protein</topology>
    </subcellularLocation>
</comment>
<dbReference type="InterPro" id="IPR014223">
    <property type="entry name" value="ABC_CydC/D"/>
</dbReference>
<feature type="domain" description="ABC transporter" evidence="8">
    <location>
        <begin position="355"/>
        <end position="585"/>
    </location>
</feature>
<dbReference type="InterPro" id="IPR027417">
    <property type="entry name" value="P-loop_NTPase"/>
</dbReference>
<evidence type="ECO:0000256" key="1">
    <source>
        <dbReference type="ARBA" id="ARBA00004651"/>
    </source>
</evidence>
<dbReference type="SUPFAM" id="SSF52540">
    <property type="entry name" value="P-loop containing nucleoside triphosphate hydrolases"/>
    <property type="match status" value="1"/>
</dbReference>
<dbReference type="OrthoDB" id="9806127at2"/>
<dbReference type="GO" id="GO:0005524">
    <property type="term" value="F:ATP binding"/>
    <property type="evidence" value="ECO:0007669"/>
    <property type="project" value="UniProtKB-KW"/>
</dbReference>
<dbReference type="SUPFAM" id="SSF90123">
    <property type="entry name" value="ABC transporter transmembrane region"/>
    <property type="match status" value="1"/>
</dbReference>
<sequence length="586" mass="61000">MVTTSAPHTDPAPAGTAGVLGRLIGEARGVRSRLVLAAFLGALASGCAVALMAASAWLIARAAQQPPVLYLLVAVTGVRAFGIGRGVFRYLERLVSHDAAFRVLGRLRERLMAQLARLAPAGLPVWRRGDLLARLVDDVQDTGDAFLRGLLPIAGAVLVGGGTVVLSFLILPAAGAALLVSLLVAGALAPALSARRTARTEREVVRLRGERSRLVGEMLDDAAELAVLGAFDDRLAELDELAERNRLVTARTARTAGIAAGLATLAMGAAVWLATVAGVPAVVQGDLAPVLLAVVVLTPLALIDVVQAVILAAGTLRRSAASADRVFGVLAARPVVPDGPTDPRPLPDPAAGVAVRVRDLAVRWPGSGRDAVSGLDLDLRPGRRIVLLGESGSGKSTVLAALLGFLPVRSGRFTVGPDGASGAGGTPVDQLDPETVRGLFGWCDHHAYLFDSTIVENVRLARPGATDEDVHAALRGAGAGDWVDGLPDGLHTRVGQHGLAVSGGQRQRLAIARALLADRPFLLADEPAASLDRPIADAVTATIMRPDPRRCVVLVSHRPQDVEFADEVLEMADGRVVRRYPGPRAD</sequence>
<dbReference type="PROSITE" id="PS00675">
    <property type="entry name" value="SIGMA54_INTERACT_1"/>
    <property type="match status" value="1"/>
</dbReference>
<evidence type="ECO:0000256" key="3">
    <source>
        <dbReference type="ARBA" id="ARBA00022741"/>
    </source>
</evidence>
<dbReference type="GO" id="GO:0045454">
    <property type="term" value="P:cell redox homeostasis"/>
    <property type="evidence" value="ECO:0007669"/>
    <property type="project" value="InterPro"/>
</dbReference>
<dbReference type="InterPro" id="IPR003593">
    <property type="entry name" value="AAA+_ATPase"/>
</dbReference>
<dbReference type="EMBL" id="SZZH01000001">
    <property type="protein sequence ID" value="TKV60247.1"/>
    <property type="molecule type" value="Genomic_DNA"/>
</dbReference>
<keyword evidence="4" id="KW-0067">ATP-binding</keyword>
<proteinExistence type="predicted"/>
<dbReference type="PANTHER" id="PTHR24221">
    <property type="entry name" value="ATP-BINDING CASSETTE SUB-FAMILY B"/>
    <property type="match status" value="1"/>
</dbReference>
<dbReference type="NCBIfam" id="TIGR02868">
    <property type="entry name" value="CydC"/>
    <property type="match status" value="1"/>
</dbReference>
<dbReference type="InterPro" id="IPR039421">
    <property type="entry name" value="Type_1_exporter"/>
</dbReference>
<dbReference type="Gene3D" id="3.40.50.300">
    <property type="entry name" value="P-loop containing nucleotide triphosphate hydrolases"/>
    <property type="match status" value="1"/>
</dbReference>
<evidence type="ECO:0000256" key="6">
    <source>
        <dbReference type="ARBA" id="ARBA00023136"/>
    </source>
</evidence>
<keyword evidence="11" id="KW-1185">Reference proteome</keyword>
<dbReference type="GO" id="GO:0005886">
    <property type="term" value="C:plasma membrane"/>
    <property type="evidence" value="ECO:0007669"/>
    <property type="project" value="UniProtKB-SubCell"/>
</dbReference>
<dbReference type="Gene3D" id="1.20.1560.10">
    <property type="entry name" value="ABC transporter type 1, transmembrane domain"/>
    <property type="match status" value="1"/>
</dbReference>
<dbReference type="Proteomes" id="UP000306985">
    <property type="component" value="Unassembled WGS sequence"/>
</dbReference>
<feature type="transmembrane region" description="Helical" evidence="7">
    <location>
        <begin position="34"/>
        <end position="57"/>
    </location>
</feature>
<dbReference type="InterPro" id="IPR003439">
    <property type="entry name" value="ABC_transporter-like_ATP-bd"/>
</dbReference>
<name>A0A4U6QIL4_9ACTN</name>